<keyword evidence="3" id="KW-1185">Reference proteome</keyword>
<dbReference type="Proteomes" id="UP000199379">
    <property type="component" value="Unassembled WGS sequence"/>
</dbReference>
<dbReference type="EMBL" id="FNYD01000001">
    <property type="protein sequence ID" value="SEI48714.1"/>
    <property type="molecule type" value="Genomic_DNA"/>
</dbReference>
<dbReference type="RefSeq" id="WP_092361910.1">
    <property type="nucleotide sequence ID" value="NZ_BMGV01000001.1"/>
</dbReference>
<sequence length="237" mass="25002">MNKLTIAGAVAAGLLSTQVVAAELVGGSLDIGYSQFTGDGDDLARYTFAGSGELAFNRQFSLQLDLGLYNFDLIDETARNITLHSNFHATDTTSLGLFLGRETLDSNDLDFIGAEIGHEFNNGQIEGYAMRLDGAGSDGTQIGALVSGDLTEQVGLSARIDYMDGDNAVEVTRLALGADYKLGEGAAIYGEIGNAEFTSFGNSADEAFVGAGLRIDFGQGRGTTFRRRGFLDIIPGL</sequence>
<feature type="signal peptide" evidence="1">
    <location>
        <begin position="1"/>
        <end position="21"/>
    </location>
</feature>
<accession>A0A1H6R684</accession>
<evidence type="ECO:0000313" key="3">
    <source>
        <dbReference type="Proteomes" id="UP000199379"/>
    </source>
</evidence>
<reference evidence="2 3" key="1">
    <citation type="submission" date="2016-10" db="EMBL/GenBank/DDBJ databases">
        <authorList>
            <person name="de Groot N.N."/>
        </authorList>
    </citation>
    <scope>NUCLEOTIDE SEQUENCE [LARGE SCALE GENOMIC DNA]</scope>
    <source>
        <strain evidence="2 3">DSM 29340</strain>
    </source>
</reference>
<gene>
    <name evidence="2" type="ORF">SAMN05444007_101346</name>
</gene>
<dbReference type="InterPro" id="IPR023614">
    <property type="entry name" value="Porin_dom_sf"/>
</dbReference>
<dbReference type="Gene3D" id="2.40.160.10">
    <property type="entry name" value="Porin"/>
    <property type="match status" value="1"/>
</dbReference>
<evidence type="ECO:0008006" key="4">
    <source>
        <dbReference type="Google" id="ProtNLM"/>
    </source>
</evidence>
<keyword evidence="1" id="KW-0732">Signal</keyword>
<evidence type="ECO:0000256" key="1">
    <source>
        <dbReference type="SAM" id="SignalP"/>
    </source>
</evidence>
<feature type="chain" id="PRO_5011633935" description="Porin" evidence="1">
    <location>
        <begin position="22"/>
        <end position="237"/>
    </location>
</feature>
<name>A0A1H6R684_9RHOB</name>
<organism evidence="2 3">
    <name type="scientific">Cribrihabitans marinus</name>
    <dbReference type="NCBI Taxonomy" id="1227549"/>
    <lineage>
        <taxon>Bacteria</taxon>
        <taxon>Pseudomonadati</taxon>
        <taxon>Pseudomonadota</taxon>
        <taxon>Alphaproteobacteria</taxon>
        <taxon>Rhodobacterales</taxon>
        <taxon>Paracoccaceae</taxon>
        <taxon>Cribrihabitans</taxon>
    </lineage>
</organism>
<proteinExistence type="predicted"/>
<dbReference type="STRING" id="1227549.SAMN05444007_101346"/>
<dbReference type="OrthoDB" id="7686946at2"/>
<protein>
    <recommendedName>
        <fullName evidence="4">Porin</fullName>
    </recommendedName>
</protein>
<dbReference type="SUPFAM" id="SSF56935">
    <property type="entry name" value="Porins"/>
    <property type="match status" value="1"/>
</dbReference>
<dbReference type="AlphaFoldDB" id="A0A1H6R684"/>
<evidence type="ECO:0000313" key="2">
    <source>
        <dbReference type="EMBL" id="SEI48714.1"/>
    </source>
</evidence>